<dbReference type="AlphaFoldDB" id="A0A1E3K6G6"/>
<protein>
    <submittedName>
        <fullName evidence="1">Uncharacterized protein</fullName>
    </submittedName>
</protein>
<evidence type="ECO:0000313" key="2">
    <source>
        <dbReference type="Proteomes" id="UP000094819"/>
    </source>
</evidence>
<gene>
    <name evidence="1" type="ORF">L198_00256</name>
</gene>
<name>A0A1E3K6G6_9TREE</name>
<organism evidence="1 2">
    <name type="scientific">Cryptococcus wingfieldii CBS 7118</name>
    <dbReference type="NCBI Taxonomy" id="1295528"/>
    <lineage>
        <taxon>Eukaryota</taxon>
        <taxon>Fungi</taxon>
        <taxon>Dikarya</taxon>
        <taxon>Basidiomycota</taxon>
        <taxon>Agaricomycotina</taxon>
        <taxon>Tremellomycetes</taxon>
        <taxon>Tremellales</taxon>
        <taxon>Cryptococcaceae</taxon>
        <taxon>Cryptococcus</taxon>
    </lineage>
</organism>
<dbReference type="Proteomes" id="UP000094819">
    <property type="component" value="Unassembled WGS sequence"/>
</dbReference>
<reference evidence="1 2" key="1">
    <citation type="submission" date="2016-06" db="EMBL/GenBank/DDBJ databases">
        <title>Evolution of pathogenesis and genome organization in the Tremellales.</title>
        <authorList>
            <person name="Cuomo C."/>
            <person name="Litvintseva A."/>
            <person name="Heitman J."/>
            <person name="Chen Y."/>
            <person name="Sun S."/>
            <person name="Springer D."/>
            <person name="Dromer F."/>
            <person name="Young S."/>
            <person name="Zeng Q."/>
            <person name="Chapman S."/>
            <person name="Gujja S."/>
            <person name="Saif S."/>
            <person name="Birren B."/>
        </authorList>
    </citation>
    <scope>NUCLEOTIDE SEQUENCE [LARGE SCALE GENOMIC DNA]</scope>
    <source>
        <strain evidence="1 2">CBS 7118</strain>
    </source>
</reference>
<comment type="caution">
    <text evidence="1">The sequence shown here is derived from an EMBL/GenBank/DDBJ whole genome shotgun (WGS) entry which is preliminary data.</text>
</comment>
<accession>A0A1E3K6G6</accession>
<evidence type="ECO:0000313" key="1">
    <source>
        <dbReference type="EMBL" id="ODO08526.1"/>
    </source>
</evidence>
<sequence length="19" mass="1942">MLGLGGLCSMYTRNKGGIA</sequence>
<proteinExistence type="predicted"/>
<dbReference type="EMBL" id="AWGH01000001">
    <property type="protein sequence ID" value="ODO08526.1"/>
    <property type="molecule type" value="Genomic_DNA"/>
</dbReference>
<keyword evidence="2" id="KW-1185">Reference proteome</keyword>